<dbReference type="Pfam" id="PF02577">
    <property type="entry name" value="BFN_dom"/>
    <property type="match status" value="1"/>
</dbReference>
<dbReference type="OrthoDB" id="9788698at2"/>
<protein>
    <recommendedName>
        <fullName evidence="1">BFN domain-containing protein</fullName>
    </recommendedName>
</protein>
<dbReference type="Proteomes" id="UP000198741">
    <property type="component" value="Chromosome I"/>
</dbReference>
<gene>
    <name evidence="2" type="ORF">SAMN04515671_2971</name>
</gene>
<organism evidence="2 3">
    <name type="scientific">Nakamurella panacisegetis</name>
    <dbReference type="NCBI Taxonomy" id="1090615"/>
    <lineage>
        <taxon>Bacteria</taxon>
        <taxon>Bacillati</taxon>
        <taxon>Actinomycetota</taxon>
        <taxon>Actinomycetes</taxon>
        <taxon>Nakamurellales</taxon>
        <taxon>Nakamurellaceae</taxon>
        <taxon>Nakamurella</taxon>
    </lineage>
</organism>
<name>A0A1H0Q2G0_9ACTN</name>
<evidence type="ECO:0000313" key="3">
    <source>
        <dbReference type="Proteomes" id="UP000198741"/>
    </source>
</evidence>
<dbReference type="PROSITE" id="PS51658">
    <property type="entry name" value="BFN"/>
    <property type="match status" value="1"/>
</dbReference>
<dbReference type="EMBL" id="LT629710">
    <property type="protein sequence ID" value="SDP11637.1"/>
    <property type="molecule type" value="Genomic_DNA"/>
</dbReference>
<dbReference type="PANTHER" id="PTHR15160:SF1">
    <property type="entry name" value="VON HIPPEL-LINDAU DISEASE TUMOR SUPPRESSOR"/>
    <property type="match status" value="1"/>
</dbReference>
<sequence>MIEMRIVGVHVEMPNSQPILMLTEVGGPRSLPIMIGSVEATAIAMHLQGVRPARPLTHDLLGNVITALGRKVEQVRVVDFREGTYFGELAFDDGTTVSARPSDAVALAVRAGIPVFVDDAVLAEAGIVIPEESEDDVDEALLADEAEPENAEDEVERFREFLDSVSPEDFDKS</sequence>
<dbReference type="InterPro" id="IPR003729">
    <property type="entry name" value="Bi_nuclease_dom"/>
</dbReference>
<keyword evidence="3" id="KW-1185">Reference proteome</keyword>
<dbReference type="GO" id="GO:0004518">
    <property type="term" value="F:nuclease activity"/>
    <property type="evidence" value="ECO:0007669"/>
    <property type="project" value="InterPro"/>
</dbReference>
<dbReference type="STRING" id="1090615.SAMN04515671_2971"/>
<dbReference type="PANTHER" id="PTHR15160">
    <property type="entry name" value="VON HIPPEL-LINDAU PROTEIN"/>
    <property type="match status" value="1"/>
</dbReference>
<feature type="domain" description="BFN" evidence="1">
    <location>
        <begin position="1"/>
        <end position="129"/>
    </location>
</feature>
<dbReference type="AlphaFoldDB" id="A0A1H0Q2G0"/>
<dbReference type="Gene3D" id="3.10.690.10">
    <property type="entry name" value="Bifunctional nuclease domain"/>
    <property type="match status" value="1"/>
</dbReference>
<proteinExistence type="predicted"/>
<dbReference type="InterPro" id="IPR036104">
    <property type="entry name" value="BFN_sf"/>
</dbReference>
<reference evidence="2 3" key="1">
    <citation type="submission" date="2016-10" db="EMBL/GenBank/DDBJ databases">
        <authorList>
            <person name="de Groot N.N."/>
        </authorList>
    </citation>
    <scope>NUCLEOTIDE SEQUENCE [LARGE SCALE GENOMIC DNA]</scope>
    <source>
        <strain evidence="3">P4-7,KCTC 19426,CECT 7604</strain>
    </source>
</reference>
<dbReference type="RefSeq" id="WP_090477054.1">
    <property type="nucleotide sequence ID" value="NZ_LT629710.1"/>
</dbReference>
<evidence type="ECO:0000259" key="1">
    <source>
        <dbReference type="PROSITE" id="PS51658"/>
    </source>
</evidence>
<evidence type="ECO:0000313" key="2">
    <source>
        <dbReference type="EMBL" id="SDP11637.1"/>
    </source>
</evidence>
<dbReference type="SUPFAM" id="SSF103256">
    <property type="entry name" value="Hypothetical protein TM0160"/>
    <property type="match status" value="1"/>
</dbReference>
<accession>A0A1H0Q2G0</accession>